<accession>A0AAV3Z604</accession>
<organism evidence="2 3">
    <name type="scientific">Plakobranchus ocellatus</name>
    <dbReference type="NCBI Taxonomy" id="259542"/>
    <lineage>
        <taxon>Eukaryota</taxon>
        <taxon>Metazoa</taxon>
        <taxon>Spiralia</taxon>
        <taxon>Lophotrochozoa</taxon>
        <taxon>Mollusca</taxon>
        <taxon>Gastropoda</taxon>
        <taxon>Heterobranchia</taxon>
        <taxon>Euthyneura</taxon>
        <taxon>Panpulmonata</taxon>
        <taxon>Sacoglossa</taxon>
        <taxon>Placobranchoidea</taxon>
        <taxon>Plakobranchidae</taxon>
        <taxon>Plakobranchus</taxon>
    </lineage>
</organism>
<dbReference type="PANTHER" id="PTHR38566">
    <property type="entry name" value="RNA_LIG_T4_1 DOMAIN-CONTAINING PROTEIN"/>
    <property type="match status" value="1"/>
</dbReference>
<dbReference type="Proteomes" id="UP000735302">
    <property type="component" value="Unassembled WGS sequence"/>
</dbReference>
<proteinExistence type="predicted"/>
<evidence type="ECO:0000313" key="3">
    <source>
        <dbReference type="Proteomes" id="UP000735302"/>
    </source>
</evidence>
<feature type="domain" description="DUF7920" evidence="1">
    <location>
        <begin position="95"/>
        <end position="370"/>
    </location>
</feature>
<comment type="caution">
    <text evidence="2">The sequence shown here is derived from an EMBL/GenBank/DDBJ whole genome shotgun (WGS) entry which is preliminary data.</text>
</comment>
<dbReference type="EMBL" id="BLXT01001968">
    <property type="protein sequence ID" value="GFN89823.1"/>
    <property type="molecule type" value="Genomic_DNA"/>
</dbReference>
<evidence type="ECO:0000259" key="1">
    <source>
        <dbReference type="Pfam" id="PF25536"/>
    </source>
</evidence>
<dbReference type="PANTHER" id="PTHR38566:SF1">
    <property type="entry name" value="CHROMOSOME UNDETERMINED SCAFFOLD_18, WHOLE GENOME SHOTGUN SEQUENCE"/>
    <property type="match status" value="1"/>
</dbReference>
<gene>
    <name evidence="2" type="ORF">PoB_001632900</name>
</gene>
<keyword evidence="3" id="KW-1185">Reference proteome</keyword>
<sequence length="492" mass="56331">MATNSSKCFDMVGNFDLSYIMEVLNPTFRQEIEDYFASTPMVFEDAKEMRKAESWLDWAKRLQYLKVVETEIPDFILPGKNSGEIIDVKVFSRRGPDDAIYDTYQSVREKVARGNCFLRINKGPLKGTRCILHALKKFTGGLGDDDDKDRGDNHTWKKYFAKPLDSARKVIATKKANGEAAHLSCLEMDGHRLICAGSKNVHILIRNRGDIACYRGDRYRIAAEVCHSIMDNLEEMETVQRDRLLDFLIATRLTAVFEILAPNHQHVEDLSYLSKPVVQFITWTSTELEPDADQMLCTVPPHLGIELARAFGLQTVDYETIPVVEVKARMKMIRQGYQYEGEVLYFLDSRNRVMGLLKKKTIWYIICRAIREKARNAGGSFMKDRGSFSIQKSENQVRKRLKDIQGWLGLSNEATLQWENLGIAFVKWTIESLETKKMGMEGIADVFPVNWKRFLEENGLSDKIATEFVEEEEEKDEEHLCAAAEAIDDDSS</sequence>
<dbReference type="AlphaFoldDB" id="A0AAV3Z604"/>
<evidence type="ECO:0000313" key="2">
    <source>
        <dbReference type="EMBL" id="GFN89823.1"/>
    </source>
</evidence>
<dbReference type="Pfam" id="PF25536">
    <property type="entry name" value="DUF7920"/>
    <property type="match status" value="1"/>
</dbReference>
<dbReference type="InterPro" id="IPR057680">
    <property type="entry name" value="DUF7920"/>
</dbReference>
<reference evidence="2 3" key="1">
    <citation type="journal article" date="2021" name="Elife">
        <title>Chloroplast acquisition without the gene transfer in kleptoplastic sea slugs, Plakobranchus ocellatus.</title>
        <authorList>
            <person name="Maeda T."/>
            <person name="Takahashi S."/>
            <person name="Yoshida T."/>
            <person name="Shimamura S."/>
            <person name="Takaki Y."/>
            <person name="Nagai Y."/>
            <person name="Toyoda A."/>
            <person name="Suzuki Y."/>
            <person name="Arimoto A."/>
            <person name="Ishii H."/>
            <person name="Satoh N."/>
            <person name="Nishiyama T."/>
            <person name="Hasebe M."/>
            <person name="Maruyama T."/>
            <person name="Minagawa J."/>
            <person name="Obokata J."/>
            <person name="Shigenobu S."/>
        </authorList>
    </citation>
    <scope>NUCLEOTIDE SEQUENCE [LARGE SCALE GENOMIC DNA]</scope>
</reference>
<name>A0AAV3Z604_9GAST</name>
<protein>
    <submittedName>
        <fullName evidence="2">Actin-binding protein ipp-like</fullName>
    </submittedName>
</protein>